<evidence type="ECO:0000313" key="3">
    <source>
        <dbReference type="Proteomes" id="UP000001568"/>
    </source>
</evidence>
<dbReference type="RefSeq" id="XP_001418542.1">
    <property type="nucleotide sequence ID" value="XM_001418505.1"/>
</dbReference>
<protein>
    <submittedName>
        <fullName evidence="2">Uncharacterized protein</fullName>
    </submittedName>
</protein>
<reference evidence="2 3" key="1">
    <citation type="journal article" date="2007" name="Proc. Natl. Acad. Sci. U.S.A.">
        <title>The tiny eukaryote Ostreococcus provides genomic insights into the paradox of plankton speciation.</title>
        <authorList>
            <person name="Palenik B."/>
            <person name="Grimwood J."/>
            <person name="Aerts A."/>
            <person name="Rouze P."/>
            <person name="Salamov A."/>
            <person name="Putnam N."/>
            <person name="Dupont C."/>
            <person name="Jorgensen R."/>
            <person name="Derelle E."/>
            <person name="Rombauts S."/>
            <person name="Zhou K."/>
            <person name="Otillar R."/>
            <person name="Merchant S.S."/>
            <person name="Podell S."/>
            <person name="Gaasterland T."/>
            <person name="Napoli C."/>
            <person name="Gendler K."/>
            <person name="Manuell A."/>
            <person name="Tai V."/>
            <person name="Vallon O."/>
            <person name="Piganeau G."/>
            <person name="Jancek S."/>
            <person name="Heijde M."/>
            <person name="Jabbari K."/>
            <person name="Bowler C."/>
            <person name="Lohr M."/>
            <person name="Robbens S."/>
            <person name="Werner G."/>
            <person name="Dubchak I."/>
            <person name="Pazour G.J."/>
            <person name="Ren Q."/>
            <person name="Paulsen I."/>
            <person name="Delwiche C."/>
            <person name="Schmutz J."/>
            <person name="Rokhsar D."/>
            <person name="Van de Peer Y."/>
            <person name="Moreau H."/>
            <person name="Grigoriev I.V."/>
        </authorList>
    </citation>
    <scope>NUCLEOTIDE SEQUENCE [LARGE SCALE GENOMIC DNA]</scope>
    <source>
        <strain evidence="2 3">CCE9901</strain>
    </source>
</reference>
<accession>A4RZA8</accession>
<evidence type="ECO:0000256" key="1">
    <source>
        <dbReference type="SAM" id="Phobius"/>
    </source>
</evidence>
<dbReference type="AlphaFoldDB" id="A4RZA8"/>
<name>A4RZA8_OSTLU</name>
<organism evidence="2 3">
    <name type="scientific">Ostreococcus lucimarinus (strain CCE9901)</name>
    <dbReference type="NCBI Taxonomy" id="436017"/>
    <lineage>
        <taxon>Eukaryota</taxon>
        <taxon>Viridiplantae</taxon>
        <taxon>Chlorophyta</taxon>
        <taxon>Mamiellophyceae</taxon>
        <taxon>Mamiellales</taxon>
        <taxon>Bathycoccaceae</taxon>
        <taxon>Ostreococcus</taxon>
    </lineage>
</organism>
<keyword evidence="1" id="KW-1133">Transmembrane helix</keyword>
<evidence type="ECO:0000313" key="2">
    <source>
        <dbReference type="EMBL" id="ABO96835.1"/>
    </source>
</evidence>
<keyword evidence="1" id="KW-0472">Membrane</keyword>
<dbReference type="HOGENOM" id="CLU_1672209_0_0_1"/>
<proteinExistence type="predicted"/>
<dbReference type="GeneID" id="5002179"/>
<sequence length="158" mass="16941">MPIGGIGSNAMCNSNVKVTFERGGGSGKEDAAEEVAMPIGLSVAFGACAMFCRVFAIARASKVSMRHAMFVNPFQRQATIQRQLTMRQQQRGEVCQENPPASRAPLAMQPTAPSQIHVPGRGGQRDTVIMFQQSAPAVQASAAQSHYATPANQYYPDI</sequence>
<keyword evidence="1" id="KW-0812">Transmembrane</keyword>
<feature type="transmembrane region" description="Helical" evidence="1">
    <location>
        <begin position="35"/>
        <end position="56"/>
    </location>
</feature>
<dbReference type="Gramene" id="ABO96835">
    <property type="protein sequence ID" value="ABO96835"/>
    <property type="gene ID" value="OSTLU_32318"/>
</dbReference>
<gene>
    <name evidence="2" type="ORF">OSTLU_32318</name>
</gene>
<dbReference type="EMBL" id="CP000586">
    <property type="protein sequence ID" value="ABO96835.1"/>
    <property type="molecule type" value="Genomic_DNA"/>
</dbReference>
<dbReference type="KEGG" id="olu:OSTLU_32318"/>
<dbReference type="Proteomes" id="UP000001568">
    <property type="component" value="Chromosome 6"/>
</dbReference>
<keyword evidence="3" id="KW-1185">Reference proteome</keyword>